<dbReference type="OrthoDB" id="5753718at2"/>
<feature type="transmembrane region" description="Helical" evidence="1">
    <location>
        <begin position="205"/>
        <end position="225"/>
    </location>
</feature>
<feature type="transmembrane region" description="Helical" evidence="1">
    <location>
        <begin position="7"/>
        <end position="29"/>
    </location>
</feature>
<feature type="transmembrane region" description="Helical" evidence="1">
    <location>
        <begin position="307"/>
        <end position="330"/>
    </location>
</feature>
<protein>
    <submittedName>
        <fullName evidence="2">Uncharacterized membrane protein</fullName>
    </submittedName>
</protein>
<dbReference type="PANTHER" id="PTHR41771">
    <property type="entry name" value="MEMBRANE PROTEIN-RELATED"/>
    <property type="match status" value="1"/>
</dbReference>
<reference evidence="2 3" key="1">
    <citation type="submission" date="2016-11" db="EMBL/GenBank/DDBJ databases">
        <authorList>
            <person name="Jaros S."/>
            <person name="Januszkiewicz K."/>
            <person name="Wedrychowicz H."/>
        </authorList>
    </citation>
    <scope>NUCLEOTIDE SEQUENCE [LARGE SCALE GENOMIC DNA]</scope>
    <source>
        <strain evidence="2 3">DSM 21864</strain>
    </source>
</reference>
<gene>
    <name evidence="2" type="ORF">SAMN05444401_1001</name>
</gene>
<feature type="transmembrane region" description="Helical" evidence="1">
    <location>
        <begin position="131"/>
        <end position="147"/>
    </location>
</feature>
<organism evidence="2 3">
    <name type="scientific">Clostridium amylolyticum</name>
    <dbReference type="NCBI Taxonomy" id="1121298"/>
    <lineage>
        <taxon>Bacteria</taxon>
        <taxon>Bacillati</taxon>
        <taxon>Bacillota</taxon>
        <taxon>Clostridia</taxon>
        <taxon>Eubacteriales</taxon>
        <taxon>Clostridiaceae</taxon>
        <taxon>Clostridium</taxon>
    </lineage>
</organism>
<evidence type="ECO:0000256" key="1">
    <source>
        <dbReference type="SAM" id="Phobius"/>
    </source>
</evidence>
<evidence type="ECO:0000313" key="2">
    <source>
        <dbReference type="EMBL" id="SHI56033.1"/>
    </source>
</evidence>
<proteinExistence type="predicted"/>
<dbReference type="Pfam" id="PF07907">
    <property type="entry name" value="YibE_F"/>
    <property type="match status" value="1"/>
</dbReference>
<feature type="transmembrane region" description="Helical" evidence="1">
    <location>
        <begin position="257"/>
        <end position="286"/>
    </location>
</feature>
<keyword evidence="3" id="KW-1185">Reference proteome</keyword>
<keyword evidence="1" id="KW-0812">Transmembrane</keyword>
<evidence type="ECO:0000313" key="3">
    <source>
        <dbReference type="Proteomes" id="UP000184080"/>
    </source>
</evidence>
<dbReference type="Proteomes" id="UP000184080">
    <property type="component" value="Unassembled WGS sequence"/>
</dbReference>
<feature type="transmembrane region" description="Helical" evidence="1">
    <location>
        <begin position="154"/>
        <end position="174"/>
    </location>
</feature>
<name>A0A1M6C519_9CLOT</name>
<keyword evidence="1" id="KW-0472">Membrane</keyword>
<dbReference type="RefSeq" id="WP_073004203.1">
    <property type="nucleotide sequence ID" value="NZ_FQZO01000001.1"/>
</dbReference>
<sequence length="379" mass="41516">MINKKKDIISILFVIVCSVLIIFSSRFIYDKGFVKDRLNKGLNYYEVKILDVSKEMLKQDTYIDSVELGYQDVKVEFLEGPYKGKQFNIKNNISRVYNIKVKKDMKVIAGVYEKDGQLNDISIYSYKRDKVIYILTAIFFLVIILVGKLKGLKAIVSLVFTCISVLYLMIPMMFKGVEPIVAAIIIAIITTTVTMLLVSGRNKKTIAAIVGTIFGVTAAGLIAFLTGKFAHLSGITMDNAENIMYVAENSKLKVNGIMFAAILVAALGAVMDVAMSISSAVFEIYGVNSKLSKKDLFNNGMNIGKDIIGTMSNTLILAFAGSSLNILILLTAANMPYIQLINLDLLGTEIIQGLSGSIGIILTVPITAILSAHLCKKIL</sequence>
<dbReference type="PANTHER" id="PTHR41771:SF1">
    <property type="entry name" value="MEMBRANE PROTEIN"/>
    <property type="match status" value="1"/>
</dbReference>
<dbReference type="InterPro" id="IPR012507">
    <property type="entry name" value="YibE_F"/>
</dbReference>
<dbReference type="EMBL" id="FQZO01000001">
    <property type="protein sequence ID" value="SHI56033.1"/>
    <property type="molecule type" value="Genomic_DNA"/>
</dbReference>
<feature type="transmembrane region" description="Helical" evidence="1">
    <location>
        <begin position="180"/>
        <end position="198"/>
    </location>
</feature>
<dbReference type="AlphaFoldDB" id="A0A1M6C519"/>
<keyword evidence="1" id="KW-1133">Transmembrane helix</keyword>
<feature type="transmembrane region" description="Helical" evidence="1">
    <location>
        <begin position="350"/>
        <end position="375"/>
    </location>
</feature>
<accession>A0A1M6C519</accession>